<comment type="caution">
    <text evidence="1">The sequence shown here is derived from an EMBL/GenBank/DDBJ whole genome shotgun (WGS) entry which is preliminary data.</text>
</comment>
<gene>
    <name evidence="1" type="ORF">J6595_22000</name>
</gene>
<reference evidence="1 2" key="1">
    <citation type="submission" date="2021-04" db="EMBL/GenBank/DDBJ databases">
        <title>Whole genome sequence of Jiella sp. KSK16Y-1.</title>
        <authorList>
            <person name="Tuo L."/>
        </authorList>
    </citation>
    <scope>NUCLEOTIDE SEQUENCE [LARGE SCALE GENOMIC DNA]</scope>
    <source>
        <strain evidence="1 2">KSK16Y-1</strain>
    </source>
</reference>
<proteinExistence type="predicted"/>
<sequence>MDEAYFKNNVTIGGKVRRVNRISSDCTELLIETLEVWPDGTKVVEIHEARYYDGVRKPVINAERITGHMVRVEGRIRLKSPGSAEYRPFIHCHRFEITDSLHSRTSG</sequence>
<dbReference type="Proteomes" id="UP000678276">
    <property type="component" value="Unassembled WGS sequence"/>
</dbReference>
<evidence type="ECO:0000313" key="2">
    <source>
        <dbReference type="Proteomes" id="UP000678276"/>
    </source>
</evidence>
<dbReference type="RefSeq" id="WP_209597843.1">
    <property type="nucleotide sequence ID" value="NZ_JAGJCF010000029.1"/>
</dbReference>
<keyword evidence="2" id="KW-1185">Reference proteome</keyword>
<organism evidence="1 2">
    <name type="scientific">Jiella mangrovi</name>
    <dbReference type="NCBI Taxonomy" id="2821407"/>
    <lineage>
        <taxon>Bacteria</taxon>
        <taxon>Pseudomonadati</taxon>
        <taxon>Pseudomonadota</taxon>
        <taxon>Alphaproteobacteria</taxon>
        <taxon>Hyphomicrobiales</taxon>
        <taxon>Aurantimonadaceae</taxon>
        <taxon>Jiella</taxon>
    </lineage>
</organism>
<name>A0ABS4BNE2_9HYPH</name>
<accession>A0ABS4BNE2</accession>
<evidence type="ECO:0008006" key="3">
    <source>
        <dbReference type="Google" id="ProtNLM"/>
    </source>
</evidence>
<protein>
    <recommendedName>
        <fullName evidence="3">Single-stranded DNA-binding protein</fullName>
    </recommendedName>
</protein>
<dbReference type="EMBL" id="JAGJCF010000029">
    <property type="protein sequence ID" value="MBP0618263.1"/>
    <property type="molecule type" value="Genomic_DNA"/>
</dbReference>
<evidence type="ECO:0000313" key="1">
    <source>
        <dbReference type="EMBL" id="MBP0618263.1"/>
    </source>
</evidence>